<dbReference type="Proteomes" id="UP000580654">
    <property type="component" value="Unassembled WGS sequence"/>
</dbReference>
<dbReference type="AlphaFoldDB" id="A0A840YHM0"/>
<proteinExistence type="predicted"/>
<evidence type="ECO:0000313" key="3">
    <source>
        <dbReference type="Proteomes" id="UP000580654"/>
    </source>
</evidence>
<keyword evidence="3" id="KW-1185">Reference proteome</keyword>
<feature type="compositionally biased region" description="Basic and acidic residues" evidence="1">
    <location>
        <begin position="1"/>
        <end position="13"/>
    </location>
</feature>
<gene>
    <name evidence="2" type="ORF">FHS87_004015</name>
</gene>
<evidence type="ECO:0000313" key="2">
    <source>
        <dbReference type="EMBL" id="MBB5695947.1"/>
    </source>
</evidence>
<reference evidence="2 3" key="1">
    <citation type="submission" date="2020-08" db="EMBL/GenBank/DDBJ databases">
        <title>Genomic Encyclopedia of Type Strains, Phase IV (KMG-IV): sequencing the most valuable type-strain genomes for metagenomic binning, comparative biology and taxonomic classification.</title>
        <authorList>
            <person name="Goeker M."/>
        </authorList>
    </citation>
    <scope>NUCLEOTIDE SEQUENCE [LARGE SCALE GENOMIC DNA]</scope>
    <source>
        <strain evidence="2 3">DSM 25622</strain>
    </source>
</reference>
<comment type="caution">
    <text evidence="2">The sequence shown here is derived from an EMBL/GenBank/DDBJ whole genome shotgun (WGS) entry which is preliminary data.</text>
</comment>
<feature type="region of interest" description="Disordered" evidence="1">
    <location>
        <begin position="1"/>
        <end position="122"/>
    </location>
</feature>
<organism evidence="2 3">
    <name type="scientific">Muricoccus pecuniae</name>
    <dbReference type="NCBI Taxonomy" id="693023"/>
    <lineage>
        <taxon>Bacteria</taxon>
        <taxon>Pseudomonadati</taxon>
        <taxon>Pseudomonadota</taxon>
        <taxon>Alphaproteobacteria</taxon>
        <taxon>Acetobacterales</taxon>
        <taxon>Roseomonadaceae</taxon>
        <taxon>Muricoccus</taxon>
    </lineage>
</organism>
<name>A0A840YHM0_9PROT</name>
<protein>
    <submittedName>
        <fullName evidence="2">Putative Zn-finger protein</fullName>
    </submittedName>
</protein>
<evidence type="ECO:0000256" key="1">
    <source>
        <dbReference type="SAM" id="MobiDB-lite"/>
    </source>
</evidence>
<sequence length="122" mass="12862">MRALSRERAKDATLDYGSAAERRELASRSAGQPSRPTAEQAQEKAAATSAARRGLHPLTPESGIVVEQPEALPTCNGPERAEEHPRPLLPVHGDPEGRDSLGRGTTAPEIAAAVGQDPAVLR</sequence>
<feature type="compositionally biased region" description="Low complexity" evidence="1">
    <location>
        <begin position="37"/>
        <end position="51"/>
    </location>
</feature>
<accession>A0A840YHM0</accession>
<dbReference type="EMBL" id="JACIJD010000026">
    <property type="protein sequence ID" value="MBB5695947.1"/>
    <property type="molecule type" value="Genomic_DNA"/>
</dbReference>